<proteinExistence type="predicted"/>
<feature type="non-terminal residue" evidence="1">
    <location>
        <position position="1"/>
    </location>
</feature>
<keyword evidence="2" id="KW-1185">Reference proteome</keyword>
<dbReference type="OrthoDB" id="6105938at2759"/>
<dbReference type="Proteomes" id="UP000664534">
    <property type="component" value="Unassembled WGS sequence"/>
</dbReference>
<organism evidence="1 2">
    <name type="scientific">Imshaugia aleurites</name>
    <dbReference type="NCBI Taxonomy" id="172621"/>
    <lineage>
        <taxon>Eukaryota</taxon>
        <taxon>Fungi</taxon>
        <taxon>Dikarya</taxon>
        <taxon>Ascomycota</taxon>
        <taxon>Pezizomycotina</taxon>
        <taxon>Lecanoromycetes</taxon>
        <taxon>OSLEUM clade</taxon>
        <taxon>Lecanoromycetidae</taxon>
        <taxon>Lecanorales</taxon>
        <taxon>Lecanorineae</taxon>
        <taxon>Parmeliaceae</taxon>
        <taxon>Imshaugia</taxon>
    </lineage>
</organism>
<gene>
    <name evidence="1" type="ORF">IMSHALPRED_003442</name>
</gene>
<reference evidence="1" key="1">
    <citation type="submission" date="2021-03" db="EMBL/GenBank/DDBJ databases">
        <authorList>
            <person name="Tagirdzhanova G."/>
        </authorList>
    </citation>
    <scope>NUCLEOTIDE SEQUENCE</scope>
</reference>
<dbReference type="AlphaFoldDB" id="A0A8H3J7K6"/>
<evidence type="ECO:0000313" key="2">
    <source>
        <dbReference type="Proteomes" id="UP000664534"/>
    </source>
</evidence>
<sequence>AVRGRHVNIIDLIEWGRRHRNHVQIFPTVKKLSDYSFESRKIFSKDMVDELEAEAVLKHLLRPLEAARHWDG</sequence>
<evidence type="ECO:0000313" key="1">
    <source>
        <dbReference type="EMBL" id="CAF9942262.1"/>
    </source>
</evidence>
<accession>A0A8H3J7K6</accession>
<protein>
    <submittedName>
        <fullName evidence="1">Uncharacterized protein</fullName>
    </submittedName>
</protein>
<dbReference type="EMBL" id="CAJPDT010000175">
    <property type="protein sequence ID" value="CAF9942262.1"/>
    <property type="molecule type" value="Genomic_DNA"/>
</dbReference>
<comment type="caution">
    <text evidence="1">The sequence shown here is derived from an EMBL/GenBank/DDBJ whole genome shotgun (WGS) entry which is preliminary data.</text>
</comment>
<name>A0A8H3J7K6_9LECA</name>